<gene>
    <name evidence="1" type="ORF">AWU65_11560</name>
</gene>
<dbReference type="AlphaFoldDB" id="A0A163MH11"/>
<dbReference type="OrthoDB" id="2650176at2"/>
<reference evidence="1" key="1">
    <citation type="journal article" date="2016" name="Genome Announc.">
        <title>Draft genomes of two strains of Paenibacillus glucanolyticus with capability to degrade lignocellulose.</title>
        <authorList>
            <person name="Mathews S.L."/>
            <person name="Pawlak J."/>
            <person name="Grunden A.M."/>
        </authorList>
    </citation>
    <scope>NUCLEOTIDE SEQUENCE [LARGE SCALE GENOMIC DNA]</scope>
    <source>
        <strain evidence="1">SLM1</strain>
    </source>
</reference>
<name>A0A163MH11_9BACL</name>
<dbReference type="EMBL" id="LWMH01000001">
    <property type="protein sequence ID" value="KZS49056.1"/>
    <property type="molecule type" value="Genomic_DNA"/>
</dbReference>
<evidence type="ECO:0000313" key="2">
    <source>
        <dbReference type="Proteomes" id="UP000076796"/>
    </source>
</evidence>
<accession>A0A163MH11</accession>
<sequence>MMDKVYTDAEEENGWWVVPRDADTITIYVEVQHADTVLFWSSPTGTEVGKERKLIGYDSDGEDGWSLVWDIKDQSLHNHVDVQALGIDGVSLATETFNVHTLEE</sequence>
<proteinExistence type="predicted"/>
<evidence type="ECO:0000313" key="1">
    <source>
        <dbReference type="EMBL" id="KZS49056.1"/>
    </source>
</evidence>
<keyword evidence="2" id="KW-1185">Reference proteome</keyword>
<organism evidence="1 2">
    <name type="scientific">Paenibacillus glucanolyticus</name>
    <dbReference type="NCBI Taxonomy" id="59843"/>
    <lineage>
        <taxon>Bacteria</taxon>
        <taxon>Bacillati</taxon>
        <taxon>Bacillota</taxon>
        <taxon>Bacilli</taxon>
        <taxon>Bacillales</taxon>
        <taxon>Paenibacillaceae</taxon>
        <taxon>Paenibacillus</taxon>
    </lineage>
</organism>
<comment type="caution">
    <text evidence="1">The sequence shown here is derived from an EMBL/GenBank/DDBJ whole genome shotgun (WGS) entry which is preliminary data.</text>
</comment>
<protein>
    <submittedName>
        <fullName evidence="1">Uncharacterized protein</fullName>
    </submittedName>
</protein>
<dbReference type="Proteomes" id="UP000076796">
    <property type="component" value="Unassembled WGS sequence"/>
</dbReference>